<evidence type="ECO:0000313" key="2">
    <source>
        <dbReference type="Proteomes" id="UP001348369"/>
    </source>
</evidence>
<name>A0ACD4ZBX6_9ACTN</name>
<protein>
    <submittedName>
        <fullName evidence="1">SDR family oxidoreductase</fullName>
    </submittedName>
</protein>
<dbReference type="Proteomes" id="UP001348369">
    <property type="component" value="Chromosome"/>
</dbReference>
<accession>A0ACD4ZBX6</accession>
<sequence>MRKSIVIGASHGWGAHLASRLVEEGWNVTAVGRRPKPELPDTDALRYVQADLTTAHGYEAVERELQEQAPALVVYNAVSYGPRDATLPPLDELEATFRLNALVPYHLLLNHVEKQSSAQFCTYVVTNSDSIYHANKYSGIYAASKAALRVLTTALASACQSHNAAAATLLLGPLADEENFEKLQEIAHRTGADMDAVTRRYLARSNQAYVINSFLSYESCVKNVLTIANLGRDANGMLCKLDGGSSGSLI</sequence>
<gene>
    <name evidence="1" type="ORF">OG835_00340</name>
</gene>
<reference evidence="1" key="1">
    <citation type="submission" date="2022-10" db="EMBL/GenBank/DDBJ databases">
        <title>The complete genomes of actinobacterial strains from the NBC collection.</title>
        <authorList>
            <person name="Joergensen T.S."/>
            <person name="Alvarez Arevalo M."/>
            <person name="Sterndorff E.B."/>
            <person name="Faurdal D."/>
            <person name="Vuksanovic O."/>
            <person name="Mourched A.-S."/>
            <person name="Charusanti P."/>
            <person name="Shaw S."/>
            <person name="Blin K."/>
            <person name="Weber T."/>
        </authorList>
    </citation>
    <scope>NUCLEOTIDE SEQUENCE</scope>
    <source>
        <strain evidence="1">NBC 01771</strain>
    </source>
</reference>
<proteinExistence type="predicted"/>
<dbReference type="EMBL" id="CP109109">
    <property type="protein sequence ID" value="WSB95638.1"/>
    <property type="molecule type" value="Genomic_DNA"/>
</dbReference>
<evidence type="ECO:0000313" key="1">
    <source>
        <dbReference type="EMBL" id="WSB95638.1"/>
    </source>
</evidence>
<keyword evidence="2" id="KW-1185">Reference proteome</keyword>
<organism evidence="1 2">
    <name type="scientific">Streptomyces scopuliridis</name>
    <dbReference type="NCBI Taxonomy" id="452529"/>
    <lineage>
        <taxon>Bacteria</taxon>
        <taxon>Bacillati</taxon>
        <taxon>Actinomycetota</taxon>
        <taxon>Actinomycetes</taxon>
        <taxon>Kitasatosporales</taxon>
        <taxon>Streptomycetaceae</taxon>
        <taxon>Streptomyces</taxon>
    </lineage>
</organism>